<sequence>MISSVKVNSFYAFALHNYIRLSKVFDPTFRVIDEYPNFIHLEAFSDAKCIFTQEIERMSTTEMTKVCNEITTSFV</sequence>
<evidence type="ECO:0000313" key="1">
    <source>
        <dbReference type="EMBL" id="MBA0760721.1"/>
    </source>
</evidence>
<comment type="caution">
    <text evidence="1">The sequence shown here is derived from an EMBL/GenBank/DDBJ whole genome shotgun (WGS) entry which is preliminary data.</text>
</comment>
<organism evidence="1 2">
    <name type="scientific">Gossypium trilobum</name>
    <dbReference type="NCBI Taxonomy" id="34281"/>
    <lineage>
        <taxon>Eukaryota</taxon>
        <taxon>Viridiplantae</taxon>
        <taxon>Streptophyta</taxon>
        <taxon>Embryophyta</taxon>
        <taxon>Tracheophyta</taxon>
        <taxon>Spermatophyta</taxon>
        <taxon>Magnoliopsida</taxon>
        <taxon>eudicotyledons</taxon>
        <taxon>Gunneridae</taxon>
        <taxon>Pentapetalae</taxon>
        <taxon>rosids</taxon>
        <taxon>malvids</taxon>
        <taxon>Malvales</taxon>
        <taxon>Malvaceae</taxon>
        <taxon>Malvoideae</taxon>
        <taxon>Gossypium</taxon>
    </lineage>
</organism>
<dbReference type="AlphaFoldDB" id="A0A7J9DJ83"/>
<evidence type="ECO:0000313" key="2">
    <source>
        <dbReference type="Proteomes" id="UP000593568"/>
    </source>
</evidence>
<accession>A0A7J9DJ83</accession>
<dbReference type="Proteomes" id="UP000593568">
    <property type="component" value="Unassembled WGS sequence"/>
</dbReference>
<proteinExistence type="predicted"/>
<name>A0A7J9DJ83_9ROSI</name>
<gene>
    <name evidence="1" type="ORF">Gotri_023447</name>
</gene>
<keyword evidence="2" id="KW-1185">Reference proteome</keyword>
<dbReference type="EMBL" id="JABEZW010000002">
    <property type="protein sequence ID" value="MBA0760721.1"/>
    <property type="molecule type" value="Genomic_DNA"/>
</dbReference>
<protein>
    <submittedName>
        <fullName evidence="1">Uncharacterized protein</fullName>
    </submittedName>
</protein>
<feature type="non-terminal residue" evidence="1">
    <location>
        <position position="75"/>
    </location>
</feature>
<reference evidence="1 2" key="1">
    <citation type="journal article" date="2019" name="Genome Biol. Evol.">
        <title>Insights into the evolution of the New World diploid cottons (Gossypium, subgenus Houzingenia) based on genome sequencing.</title>
        <authorList>
            <person name="Grover C.E."/>
            <person name="Arick M.A. 2nd"/>
            <person name="Thrash A."/>
            <person name="Conover J.L."/>
            <person name="Sanders W.S."/>
            <person name="Peterson D.G."/>
            <person name="Frelichowski J.E."/>
            <person name="Scheffler J.A."/>
            <person name="Scheffler B.E."/>
            <person name="Wendel J.F."/>
        </authorList>
    </citation>
    <scope>NUCLEOTIDE SEQUENCE [LARGE SCALE GENOMIC DNA]</scope>
    <source>
        <strain evidence="1">8</strain>
        <tissue evidence="1">Leaf</tissue>
    </source>
</reference>